<dbReference type="SUPFAM" id="SSF48452">
    <property type="entry name" value="TPR-like"/>
    <property type="match status" value="1"/>
</dbReference>
<accession>A0A7U7IBV5</accession>
<evidence type="ECO:0000313" key="7">
    <source>
        <dbReference type="Proteomes" id="UP000583387"/>
    </source>
</evidence>
<organism evidence="6 7">
    <name type="scientific">Zestomonas carbonaria</name>
    <dbReference type="NCBI Taxonomy" id="2762745"/>
    <lineage>
        <taxon>Bacteria</taxon>
        <taxon>Pseudomonadati</taxon>
        <taxon>Pseudomonadota</taxon>
        <taxon>Gammaproteobacteria</taxon>
        <taxon>Pseudomonadales</taxon>
        <taxon>Pseudomonadaceae</taxon>
        <taxon>Zestomonas</taxon>
    </lineage>
</organism>
<dbReference type="Pfam" id="PF25873">
    <property type="entry name" value="WHD_MalT"/>
    <property type="match status" value="1"/>
</dbReference>
<keyword evidence="2" id="KW-0238">DNA-binding</keyword>
<sequence>MKRANTLLIRTKLMPPRVDARSLQRERLLAQLEAGKDCRLALIIGPAGSGKTTLAAQWRQRLIASGNAVGWYNLGPDDETLWAAYLVASLETAGLAVTDEMIGLSERNDGRSLEVLLPLLVNALYEHSRPLYLFLEDLQFLAALPALGLIQKLVDLAPDNFHLVISSRQRPDLDLIAIGIKGQLMQLGFSELRLTAEEQAVLLAQQGIGELSKAQQRRLHEMTDGWAAGLQLSALSLRNGGDFERSLQGGFGGAMAADHHSLDAYLDDCIARVLTPEQIAVMVRISTCRRFNRELCAALTGDVRSSEVFDVLLEQNLFLLPIDFEGSVQWYRFHQMFAGYLGRLRSQLPPAEMNRINRTASRWFAEQGMYVEAIRHAQYAGDLSGSIELLTRVSRPLIGEAHFAQLLQLVDVLPRDAWRQEIELLLSVGWAELTCNRLDGFELTLEAVRAHPAVDNPEVAVELRLLRAMYLIKRDDTAQVLDLLAPLLEQPPQQRNFHLLMLYTLAGVALLKANHAVQARDLAHNAQRLLTQQQGARPRPFLDALCGLSFYVQGDLYQAQRNLVATLGQITRAPLLAQEAAILAKATLALTCYGLDDLDAADDYVEECLDVAEVLGTIECILYTYLARAQLQCAGGMPDAAFATLERLGEIAEDTSLDRLQAWRYAEQVRIACQCADLPPAREAMRRLRALAEPYDNQRNCAWAEIPLITGMAETALALAEGDYRRAAELGGSWAQACLDDGLLLQATVQRIRAAIAHLALEQHAEARHHAQAALRDASECGMNRVFLDEGGAGLRLLETLSMENGLSSREKAYLQRCLERAASPDSAPGETAEAGKEPAAGQGILSPREQEIVMLLARALSTKSVARELNLSPGTVKWHLKNVFSKLGAFSREDAVAKARNLGLLS</sequence>
<dbReference type="Pfam" id="PF13191">
    <property type="entry name" value="AAA_16"/>
    <property type="match status" value="1"/>
</dbReference>
<keyword evidence="1" id="KW-0805">Transcription regulation</keyword>
<dbReference type="PROSITE" id="PS50043">
    <property type="entry name" value="HTH_LUXR_2"/>
    <property type="match status" value="1"/>
</dbReference>
<dbReference type="PANTHER" id="PTHR44688:SF16">
    <property type="entry name" value="DNA-BINDING TRANSCRIPTIONAL ACTIVATOR DEVR_DOSR"/>
    <property type="match status" value="1"/>
</dbReference>
<evidence type="ECO:0000256" key="3">
    <source>
        <dbReference type="ARBA" id="ARBA00023163"/>
    </source>
</evidence>
<dbReference type="GO" id="GO:0003677">
    <property type="term" value="F:DNA binding"/>
    <property type="evidence" value="ECO:0007669"/>
    <property type="project" value="UniProtKB-KW"/>
</dbReference>
<dbReference type="InterPro" id="IPR041664">
    <property type="entry name" value="AAA_16"/>
</dbReference>
<dbReference type="Gene3D" id="1.25.40.10">
    <property type="entry name" value="Tetratricopeptide repeat domain"/>
    <property type="match status" value="1"/>
</dbReference>
<gene>
    <name evidence="6" type="primary">pknK</name>
    <name evidence="6" type="ORF">PSEWESI4_03689</name>
</gene>
<dbReference type="Proteomes" id="UP000583387">
    <property type="component" value="Unassembled WGS sequence"/>
</dbReference>
<dbReference type="SUPFAM" id="SSF52540">
    <property type="entry name" value="P-loop containing nucleoside triphosphate hydrolases"/>
    <property type="match status" value="1"/>
</dbReference>
<dbReference type="InterPro" id="IPR036388">
    <property type="entry name" value="WH-like_DNA-bd_sf"/>
</dbReference>
<proteinExistence type="predicted"/>
<dbReference type="InterPro" id="IPR000792">
    <property type="entry name" value="Tscrpt_reg_LuxR_C"/>
</dbReference>
<evidence type="ECO:0000259" key="5">
    <source>
        <dbReference type="PROSITE" id="PS50043"/>
    </source>
</evidence>
<evidence type="ECO:0000256" key="2">
    <source>
        <dbReference type="ARBA" id="ARBA00023125"/>
    </source>
</evidence>
<evidence type="ECO:0000256" key="4">
    <source>
        <dbReference type="SAM" id="MobiDB-lite"/>
    </source>
</evidence>
<dbReference type="Gene3D" id="1.10.10.10">
    <property type="entry name" value="Winged helix-like DNA-binding domain superfamily/Winged helix DNA-binding domain"/>
    <property type="match status" value="1"/>
</dbReference>
<keyword evidence="7" id="KW-1185">Reference proteome</keyword>
<dbReference type="InterPro" id="IPR059106">
    <property type="entry name" value="WHD_MalT"/>
</dbReference>
<dbReference type="PRINTS" id="PR00038">
    <property type="entry name" value="HTHLUXR"/>
</dbReference>
<dbReference type="CDD" id="cd06170">
    <property type="entry name" value="LuxR_C_like"/>
    <property type="match status" value="1"/>
</dbReference>
<dbReference type="GO" id="GO:0004674">
    <property type="term" value="F:protein serine/threonine kinase activity"/>
    <property type="evidence" value="ECO:0007669"/>
    <property type="project" value="UniProtKB-EC"/>
</dbReference>
<keyword evidence="3" id="KW-0804">Transcription</keyword>
<keyword evidence="6" id="KW-0418">Kinase</keyword>
<dbReference type="InterPro" id="IPR027417">
    <property type="entry name" value="P-loop_NTPase"/>
</dbReference>
<dbReference type="AlphaFoldDB" id="A0A7U7IBV5"/>
<dbReference type="InterPro" id="IPR016032">
    <property type="entry name" value="Sig_transdc_resp-reg_C-effctor"/>
</dbReference>
<dbReference type="EC" id="2.7.11.1" evidence="6"/>
<evidence type="ECO:0000256" key="1">
    <source>
        <dbReference type="ARBA" id="ARBA00023015"/>
    </source>
</evidence>
<dbReference type="Pfam" id="PF00196">
    <property type="entry name" value="GerE"/>
    <property type="match status" value="1"/>
</dbReference>
<dbReference type="InterPro" id="IPR011990">
    <property type="entry name" value="TPR-like_helical_dom_sf"/>
</dbReference>
<feature type="domain" description="HTH luxR-type" evidence="5">
    <location>
        <begin position="839"/>
        <end position="904"/>
    </location>
</feature>
<protein>
    <submittedName>
        <fullName evidence="6">Serine/threonine-protein kinase PknK</fullName>
        <ecNumber evidence="6">2.7.11.1</ecNumber>
    </submittedName>
</protein>
<dbReference type="RefSeq" id="WP_187672707.1">
    <property type="nucleotide sequence ID" value="NZ_CAJFCI010000074.1"/>
</dbReference>
<dbReference type="SUPFAM" id="SSF46894">
    <property type="entry name" value="C-terminal effector domain of the bipartite response regulators"/>
    <property type="match status" value="1"/>
</dbReference>
<feature type="region of interest" description="Disordered" evidence="4">
    <location>
        <begin position="824"/>
        <end position="844"/>
    </location>
</feature>
<dbReference type="GO" id="GO:0006355">
    <property type="term" value="P:regulation of DNA-templated transcription"/>
    <property type="evidence" value="ECO:0007669"/>
    <property type="project" value="InterPro"/>
</dbReference>
<comment type="caution">
    <text evidence="6">The sequence shown here is derived from an EMBL/GenBank/DDBJ whole genome shotgun (WGS) entry which is preliminary data.</text>
</comment>
<dbReference type="EMBL" id="CAJFCI010000074">
    <property type="protein sequence ID" value="CAD5109392.1"/>
    <property type="molecule type" value="Genomic_DNA"/>
</dbReference>
<dbReference type="SMART" id="SM00421">
    <property type="entry name" value="HTH_LUXR"/>
    <property type="match status" value="1"/>
</dbReference>
<evidence type="ECO:0000313" key="6">
    <source>
        <dbReference type="EMBL" id="CAD5109392.1"/>
    </source>
</evidence>
<name>A0A7U7IBV5_9GAMM</name>
<keyword evidence="6" id="KW-0808">Transferase</keyword>
<dbReference type="PANTHER" id="PTHR44688">
    <property type="entry name" value="DNA-BINDING TRANSCRIPTIONAL ACTIVATOR DEVR_DOSR"/>
    <property type="match status" value="1"/>
</dbReference>
<dbReference type="Gene3D" id="3.40.50.300">
    <property type="entry name" value="P-loop containing nucleotide triphosphate hydrolases"/>
    <property type="match status" value="1"/>
</dbReference>
<reference evidence="6 7" key="1">
    <citation type="submission" date="2020-08" db="EMBL/GenBank/DDBJ databases">
        <authorList>
            <person name="Criscuolo A."/>
        </authorList>
    </citation>
    <scope>NUCLEOTIDE SEQUENCE [LARGE SCALE GENOMIC DNA]</scope>
    <source>
        <strain evidence="6">CIP111764</strain>
    </source>
</reference>